<proteinExistence type="predicted"/>
<protein>
    <recommendedName>
        <fullName evidence="3">Deoxyhypusine synthase</fullName>
    </recommendedName>
</protein>
<name>A0A1I4U683_9BACT</name>
<gene>
    <name evidence="1" type="ORF">SAMN05660836_01657</name>
</gene>
<dbReference type="Proteomes" id="UP000199611">
    <property type="component" value="Unassembled WGS sequence"/>
</dbReference>
<dbReference type="AlphaFoldDB" id="A0A1I4U683"/>
<reference evidence="1 2" key="1">
    <citation type="submission" date="2016-10" db="EMBL/GenBank/DDBJ databases">
        <authorList>
            <person name="de Groot N.N."/>
        </authorList>
    </citation>
    <scope>NUCLEOTIDE SEQUENCE [LARGE SCALE GENOMIC DNA]</scope>
    <source>
        <strain evidence="1 2">DSM 9990</strain>
    </source>
</reference>
<sequence>MTWTPLDFNNVKTVSLKDRLSKVSLTDFSRPWHPGGRLKDFVEALPDLLAGKTIKEVIEAVVKALRHRRIVLFGMGAHPVKVGLNPLIVQALEEKIITAVGTNGAMMIHDVEIALSGRTSEDVENHLQNGTFGMADETATFIHEAIREGVKGFDDRGLGWVVGRKIWEDRLPYRDYSICGNAYRLGNPVTIHVAIGTDIIHMHPQMDPSAVGRLSYTDFRLFCRLVSSLDEGVYINAGSAVIMPEVFLKAVALCRNLGYSLSKITTVVMDFNMQYRPLKNVVERPPGQTGKGYYLVGHHEIMIPLLLFSVLEELKGGS</sequence>
<dbReference type="RefSeq" id="WP_093394936.1">
    <property type="nucleotide sequence ID" value="NZ_FOUU01000005.1"/>
</dbReference>
<keyword evidence="2" id="KW-1185">Reference proteome</keyword>
<dbReference type="OrthoDB" id="9780825at2"/>
<organism evidence="1 2">
    <name type="scientific">Thermodesulforhabdus norvegica</name>
    <dbReference type="NCBI Taxonomy" id="39841"/>
    <lineage>
        <taxon>Bacteria</taxon>
        <taxon>Pseudomonadati</taxon>
        <taxon>Thermodesulfobacteriota</taxon>
        <taxon>Syntrophobacteria</taxon>
        <taxon>Syntrophobacterales</taxon>
        <taxon>Thermodesulforhabdaceae</taxon>
        <taxon>Thermodesulforhabdus</taxon>
    </lineage>
</organism>
<dbReference type="EMBL" id="FOUU01000005">
    <property type="protein sequence ID" value="SFM84395.1"/>
    <property type="molecule type" value="Genomic_DNA"/>
</dbReference>
<evidence type="ECO:0000313" key="1">
    <source>
        <dbReference type="EMBL" id="SFM84395.1"/>
    </source>
</evidence>
<evidence type="ECO:0008006" key="3">
    <source>
        <dbReference type="Google" id="ProtNLM"/>
    </source>
</evidence>
<evidence type="ECO:0000313" key="2">
    <source>
        <dbReference type="Proteomes" id="UP000199611"/>
    </source>
</evidence>
<accession>A0A1I4U683</accession>
<dbReference type="STRING" id="39841.SAMN05660836_01657"/>